<name>A0ABV0YTD8_9TELE</name>
<feature type="region of interest" description="Disordered" evidence="1">
    <location>
        <begin position="76"/>
        <end position="101"/>
    </location>
</feature>
<keyword evidence="2" id="KW-1133">Transmembrane helix</keyword>
<dbReference type="Proteomes" id="UP001469553">
    <property type="component" value="Unassembled WGS sequence"/>
</dbReference>
<comment type="caution">
    <text evidence="3">The sequence shown here is derived from an EMBL/GenBank/DDBJ whole genome shotgun (WGS) entry which is preliminary data.</text>
</comment>
<keyword evidence="2" id="KW-0472">Membrane</keyword>
<keyword evidence="4" id="KW-1185">Reference proteome</keyword>
<reference evidence="3 4" key="1">
    <citation type="submission" date="2021-06" db="EMBL/GenBank/DDBJ databases">
        <authorList>
            <person name="Palmer J.M."/>
        </authorList>
    </citation>
    <scope>NUCLEOTIDE SEQUENCE [LARGE SCALE GENOMIC DNA]</scope>
    <source>
        <strain evidence="3 4">AS_MEX2019</strain>
        <tissue evidence="3">Muscle</tissue>
    </source>
</reference>
<feature type="compositionally biased region" description="Polar residues" evidence="1">
    <location>
        <begin position="91"/>
        <end position="101"/>
    </location>
</feature>
<evidence type="ECO:0000313" key="4">
    <source>
        <dbReference type="Proteomes" id="UP001469553"/>
    </source>
</evidence>
<proteinExistence type="predicted"/>
<evidence type="ECO:0000313" key="3">
    <source>
        <dbReference type="EMBL" id="MEQ2296899.1"/>
    </source>
</evidence>
<organism evidence="3 4">
    <name type="scientific">Ameca splendens</name>
    <dbReference type="NCBI Taxonomy" id="208324"/>
    <lineage>
        <taxon>Eukaryota</taxon>
        <taxon>Metazoa</taxon>
        <taxon>Chordata</taxon>
        <taxon>Craniata</taxon>
        <taxon>Vertebrata</taxon>
        <taxon>Euteleostomi</taxon>
        <taxon>Actinopterygii</taxon>
        <taxon>Neopterygii</taxon>
        <taxon>Teleostei</taxon>
        <taxon>Neoteleostei</taxon>
        <taxon>Acanthomorphata</taxon>
        <taxon>Ovalentaria</taxon>
        <taxon>Atherinomorphae</taxon>
        <taxon>Cyprinodontiformes</taxon>
        <taxon>Goodeidae</taxon>
        <taxon>Ameca</taxon>
    </lineage>
</organism>
<keyword evidence="2" id="KW-0812">Transmembrane</keyword>
<feature type="transmembrane region" description="Helical" evidence="2">
    <location>
        <begin position="22"/>
        <end position="42"/>
    </location>
</feature>
<accession>A0ABV0YTD8</accession>
<dbReference type="EMBL" id="JAHRIP010040929">
    <property type="protein sequence ID" value="MEQ2296899.1"/>
    <property type="molecule type" value="Genomic_DNA"/>
</dbReference>
<evidence type="ECO:0000256" key="2">
    <source>
        <dbReference type="SAM" id="Phobius"/>
    </source>
</evidence>
<gene>
    <name evidence="3" type="ORF">AMECASPLE_029193</name>
</gene>
<protein>
    <submittedName>
        <fullName evidence="3">Uncharacterized protein</fullName>
    </submittedName>
</protein>
<sequence>MPNKSQLNNAFGPSNISHEPNILYIFNLVAFFTCQSIAQLMLKVLKHYIYEQNIQHLFLQPYFIAGLKTGVDAETSSRKAGVSHHLDSRNESQPSTHLWQNKGKQMTLTGGLHYNIPPPPTSSS</sequence>
<evidence type="ECO:0000256" key="1">
    <source>
        <dbReference type="SAM" id="MobiDB-lite"/>
    </source>
</evidence>